<evidence type="ECO:0000313" key="2">
    <source>
        <dbReference type="Proteomes" id="UP001385951"/>
    </source>
</evidence>
<dbReference type="EMBL" id="JASBNA010000095">
    <property type="protein sequence ID" value="KAK7677123.1"/>
    <property type="molecule type" value="Genomic_DNA"/>
</dbReference>
<comment type="caution">
    <text evidence="1">The sequence shown here is derived from an EMBL/GenBank/DDBJ whole genome shotgun (WGS) entry which is preliminary data.</text>
</comment>
<protein>
    <submittedName>
        <fullName evidence="1">Uncharacterized protein</fullName>
    </submittedName>
</protein>
<proteinExistence type="predicted"/>
<dbReference type="AlphaFoldDB" id="A0AAW0F8R3"/>
<gene>
    <name evidence="1" type="ORF">QCA50_019937</name>
</gene>
<evidence type="ECO:0000313" key="1">
    <source>
        <dbReference type="EMBL" id="KAK7677123.1"/>
    </source>
</evidence>
<dbReference type="Proteomes" id="UP001385951">
    <property type="component" value="Unassembled WGS sequence"/>
</dbReference>
<name>A0AAW0F8R3_9APHY</name>
<sequence length="106" mass="12307">MDSGDINNQIFNHAEGIEVDDFPLVIHTPVDQLVESKCQELGLMINEEVIQCGHKEAGDEIVKYLNELKKEYQLDYSNLFIKPLNRGSDEEQIREYFNNHLKKNVN</sequence>
<keyword evidence="2" id="KW-1185">Reference proteome</keyword>
<accession>A0AAW0F8R3</accession>
<organism evidence="1 2">
    <name type="scientific">Cerrena zonata</name>
    <dbReference type="NCBI Taxonomy" id="2478898"/>
    <lineage>
        <taxon>Eukaryota</taxon>
        <taxon>Fungi</taxon>
        <taxon>Dikarya</taxon>
        <taxon>Basidiomycota</taxon>
        <taxon>Agaricomycotina</taxon>
        <taxon>Agaricomycetes</taxon>
        <taxon>Polyporales</taxon>
        <taxon>Cerrenaceae</taxon>
        <taxon>Cerrena</taxon>
    </lineage>
</organism>
<reference evidence="1 2" key="1">
    <citation type="submission" date="2022-09" db="EMBL/GenBank/DDBJ databases">
        <authorList>
            <person name="Palmer J.M."/>
        </authorList>
    </citation>
    <scope>NUCLEOTIDE SEQUENCE [LARGE SCALE GENOMIC DNA]</scope>
    <source>
        <strain evidence="1 2">DSM 7382</strain>
    </source>
</reference>